<name>A0A5C3KVM6_COPMA</name>
<keyword evidence="2" id="KW-1185">Reference proteome</keyword>
<protein>
    <submittedName>
        <fullName evidence="1">Uncharacterized protein</fullName>
    </submittedName>
</protein>
<reference evidence="1 2" key="1">
    <citation type="journal article" date="2019" name="Nat. Ecol. Evol.">
        <title>Megaphylogeny resolves global patterns of mushroom evolution.</title>
        <authorList>
            <person name="Varga T."/>
            <person name="Krizsan K."/>
            <person name="Foldi C."/>
            <person name="Dima B."/>
            <person name="Sanchez-Garcia M."/>
            <person name="Sanchez-Ramirez S."/>
            <person name="Szollosi G.J."/>
            <person name="Szarkandi J.G."/>
            <person name="Papp V."/>
            <person name="Albert L."/>
            <person name="Andreopoulos W."/>
            <person name="Angelini C."/>
            <person name="Antonin V."/>
            <person name="Barry K.W."/>
            <person name="Bougher N.L."/>
            <person name="Buchanan P."/>
            <person name="Buyck B."/>
            <person name="Bense V."/>
            <person name="Catcheside P."/>
            <person name="Chovatia M."/>
            <person name="Cooper J."/>
            <person name="Damon W."/>
            <person name="Desjardin D."/>
            <person name="Finy P."/>
            <person name="Geml J."/>
            <person name="Haridas S."/>
            <person name="Hughes K."/>
            <person name="Justo A."/>
            <person name="Karasinski D."/>
            <person name="Kautmanova I."/>
            <person name="Kiss B."/>
            <person name="Kocsube S."/>
            <person name="Kotiranta H."/>
            <person name="LaButti K.M."/>
            <person name="Lechner B.E."/>
            <person name="Liimatainen K."/>
            <person name="Lipzen A."/>
            <person name="Lukacs Z."/>
            <person name="Mihaltcheva S."/>
            <person name="Morgado L.N."/>
            <person name="Niskanen T."/>
            <person name="Noordeloos M.E."/>
            <person name="Ohm R.A."/>
            <person name="Ortiz-Santana B."/>
            <person name="Ovrebo C."/>
            <person name="Racz N."/>
            <person name="Riley R."/>
            <person name="Savchenko A."/>
            <person name="Shiryaev A."/>
            <person name="Soop K."/>
            <person name="Spirin V."/>
            <person name="Szebenyi C."/>
            <person name="Tomsovsky M."/>
            <person name="Tulloss R.E."/>
            <person name="Uehling J."/>
            <person name="Grigoriev I.V."/>
            <person name="Vagvolgyi C."/>
            <person name="Papp T."/>
            <person name="Martin F.M."/>
            <person name="Miettinen O."/>
            <person name="Hibbett D.S."/>
            <person name="Nagy L.G."/>
        </authorList>
    </citation>
    <scope>NUCLEOTIDE SEQUENCE [LARGE SCALE GENOMIC DNA]</scope>
    <source>
        <strain evidence="1 2">CBS 121175</strain>
    </source>
</reference>
<accession>A0A5C3KVM6</accession>
<sequence>MQGWLLRTSSSSRFRLLRTTCNKGEMCELLKVHRSFPRPRKRYRIFSRILFQRVRSTLSHLRPLLLKITRSTCVHIDSLVFLGLGPVSTINSRLVKSTRSLFGIRVRCTPFLLILIHRPIGSKKVFLKWYLSSQVKGTPPP</sequence>
<gene>
    <name evidence="1" type="ORF">FA15DRAFT_406139</name>
</gene>
<dbReference type="AlphaFoldDB" id="A0A5C3KVM6"/>
<organism evidence="1 2">
    <name type="scientific">Coprinopsis marcescibilis</name>
    <name type="common">Agaric fungus</name>
    <name type="synonym">Psathyrella marcescibilis</name>
    <dbReference type="NCBI Taxonomy" id="230819"/>
    <lineage>
        <taxon>Eukaryota</taxon>
        <taxon>Fungi</taxon>
        <taxon>Dikarya</taxon>
        <taxon>Basidiomycota</taxon>
        <taxon>Agaricomycotina</taxon>
        <taxon>Agaricomycetes</taxon>
        <taxon>Agaricomycetidae</taxon>
        <taxon>Agaricales</taxon>
        <taxon>Agaricineae</taxon>
        <taxon>Psathyrellaceae</taxon>
        <taxon>Coprinopsis</taxon>
    </lineage>
</organism>
<evidence type="ECO:0000313" key="1">
    <source>
        <dbReference type="EMBL" id="TFK24711.1"/>
    </source>
</evidence>
<proteinExistence type="predicted"/>
<dbReference type="Proteomes" id="UP000307440">
    <property type="component" value="Unassembled WGS sequence"/>
</dbReference>
<evidence type="ECO:0000313" key="2">
    <source>
        <dbReference type="Proteomes" id="UP000307440"/>
    </source>
</evidence>
<dbReference type="EMBL" id="ML210196">
    <property type="protein sequence ID" value="TFK24711.1"/>
    <property type="molecule type" value="Genomic_DNA"/>
</dbReference>